<evidence type="ECO:0000313" key="6">
    <source>
        <dbReference type="EMBL" id="AFL75919.1"/>
    </source>
</evidence>
<comment type="similarity">
    <text evidence="4 5">Belongs to the RNA methyltransferase RlmH family.</text>
</comment>
<evidence type="ECO:0000256" key="4">
    <source>
        <dbReference type="ARBA" id="ARBA00038303"/>
    </source>
</evidence>
<dbReference type="OrthoDB" id="9806643at2"/>
<name>I3YG01_THIV6</name>
<evidence type="ECO:0000256" key="1">
    <source>
        <dbReference type="ARBA" id="ARBA00022603"/>
    </source>
</evidence>
<keyword evidence="5" id="KW-0698">rRNA processing</keyword>
<dbReference type="RefSeq" id="WP_014780304.1">
    <property type="nucleotide sequence ID" value="NC_018012.1"/>
</dbReference>
<gene>
    <name evidence="5" type="primary">rlmH</name>
    <name evidence="6" type="ordered locus">Thivi_4098</name>
</gene>
<dbReference type="NCBIfam" id="TIGR00246">
    <property type="entry name" value="tRNA_RlmH_YbeA"/>
    <property type="match status" value="1"/>
</dbReference>
<dbReference type="PANTHER" id="PTHR33603:SF1">
    <property type="entry name" value="RIBOSOMAL RNA LARGE SUBUNIT METHYLTRANSFERASE H"/>
    <property type="match status" value="1"/>
</dbReference>
<dbReference type="Proteomes" id="UP000006062">
    <property type="component" value="Chromosome"/>
</dbReference>
<feature type="binding site" evidence="5">
    <location>
        <position position="104"/>
    </location>
    <ligand>
        <name>S-adenosyl-L-methionine</name>
        <dbReference type="ChEBI" id="CHEBI:59789"/>
    </ligand>
</feature>
<dbReference type="CDD" id="cd18081">
    <property type="entry name" value="RlmH-like"/>
    <property type="match status" value="1"/>
</dbReference>
<organism evidence="6 7">
    <name type="scientific">Thiocystis violascens (strain ATCC 17096 / DSM 198 / 6111)</name>
    <name type="common">Chromatium violascens</name>
    <dbReference type="NCBI Taxonomy" id="765911"/>
    <lineage>
        <taxon>Bacteria</taxon>
        <taxon>Pseudomonadati</taxon>
        <taxon>Pseudomonadota</taxon>
        <taxon>Gammaproteobacteria</taxon>
        <taxon>Chromatiales</taxon>
        <taxon>Chromatiaceae</taxon>
        <taxon>Thiocystis</taxon>
    </lineage>
</organism>
<dbReference type="EC" id="2.1.1.177" evidence="5"/>
<protein>
    <recommendedName>
        <fullName evidence="5">Ribosomal RNA large subunit methyltransferase H</fullName>
        <ecNumber evidence="5">2.1.1.177</ecNumber>
    </recommendedName>
    <alternativeName>
        <fullName evidence="5">23S rRNA (pseudouridine1915-N3)-methyltransferase</fullName>
    </alternativeName>
    <alternativeName>
        <fullName evidence="5">23S rRNA m3Psi1915 methyltransferase</fullName>
    </alternativeName>
    <alternativeName>
        <fullName evidence="5">rRNA (pseudouridine-N3-)-methyltransferase RlmH</fullName>
    </alternativeName>
</protein>
<feature type="binding site" evidence="5">
    <location>
        <begin position="123"/>
        <end position="128"/>
    </location>
    <ligand>
        <name>S-adenosyl-L-methionine</name>
        <dbReference type="ChEBI" id="CHEBI:59789"/>
    </ligand>
</feature>
<dbReference type="PANTHER" id="PTHR33603">
    <property type="entry name" value="METHYLTRANSFERASE"/>
    <property type="match status" value="1"/>
</dbReference>
<comment type="subcellular location">
    <subcellularLocation>
        <location evidence="5">Cytoplasm</location>
    </subcellularLocation>
</comment>
<dbReference type="InterPro" id="IPR003742">
    <property type="entry name" value="RlmH-like"/>
</dbReference>
<keyword evidence="2 5" id="KW-0808">Transferase</keyword>
<dbReference type="InterPro" id="IPR029028">
    <property type="entry name" value="Alpha/beta_knot_MTases"/>
</dbReference>
<dbReference type="KEGG" id="tvi:Thivi_4098"/>
<dbReference type="SUPFAM" id="SSF75217">
    <property type="entry name" value="alpha/beta knot"/>
    <property type="match status" value="1"/>
</dbReference>
<dbReference type="EMBL" id="CP003154">
    <property type="protein sequence ID" value="AFL75919.1"/>
    <property type="molecule type" value="Genomic_DNA"/>
</dbReference>
<keyword evidence="5" id="KW-0963">Cytoplasm</keyword>
<comment type="catalytic activity">
    <reaction evidence="5">
        <text>pseudouridine(1915) in 23S rRNA + S-adenosyl-L-methionine = N(3)-methylpseudouridine(1915) in 23S rRNA + S-adenosyl-L-homocysteine + H(+)</text>
        <dbReference type="Rhea" id="RHEA:42752"/>
        <dbReference type="Rhea" id="RHEA-COMP:10221"/>
        <dbReference type="Rhea" id="RHEA-COMP:10222"/>
        <dbReference type="ChEBI" id="CHEBI:15378"/>
        <dbReference type="ChEBI" id="CHEBI:57856"/>
        <dbReference type="ChEBI" id="CHEBI:59789"/>
        <dbReference type="ChEBI" id="CHEBI:65314"/>
        <dbReference type="ChEBI" id="CHEBI:74486"/>
        <dbReference type="EC" id="2.1.1.177"/>
    </reaction>
</comment>
<dbReference type="AlphaFoldDB" id="I3YG01"/>
<dbReference type="Gene3D" id="3.40.1280.10">
    <property type="match status" value="1"/>
</dbReference>
<comment type="function">
    <text evidence="5">Specifically methylates the pseudouridine at position 1915 (m3Psi1915) in 23S rRNA.</text>
</comment>
<dbReference type="HAMAP" id="MF_00658">
    <property type="entry name" value="23SrRNA_methyltr_H"/>
    <property type="match status" value="1"/>
</dbReference>
<sequence>MHIHLVSVGRRMPAWVEAGYAEYAKRLPPECALHLVEIDPLRRGKATPPALAREDEGRRILKAIPKGAGVAALDVQGQCWSTETLARHLGDWLADGHDRALLIGGPDGLAPECLARATQRWSLSALTFPHPLVRVIVAEQIYRAWSLIQGHPYHRGR</sequence>
<dbReference type="GO" id="GO:0005737">
    <property type="term" value="C:cytoplasm"/>
    <property type="evidence" value="ECO:0007669"/>
    <property type="project" value="UniProtKB-SubCell"/>
</dbReference>
<evidence type="ECO:0000313" key="7">
    <source>
        <dbReference type="Proteomes" id="UP000006062"/>
    </source>
</evidence>
<keyword evidence="3 5" id="KW-0949">S-adenosyl-L-methionine</keyword>
<dbReference type="InterPro" id="IPR029026">
    <property type="entry name" value="tRNA_m1G_MTases_N"/>
</dbReference>
<dbReference type="NCBIfam" id="NF000986">
    <property type="entry name" value="PRK00103.1-4"/>
    <property type="match status" value="1"/>
</dbReference>
<reference evidence="6 7" key="1">
    <citation type="submission" date="2012-06" db="EMBL/GenBank/DDBJ databases">
        <title>Complete sequence of Thiocystis violascens DSM 198.</title>
        <authorList>
            <consortium name="US DOE Joint Genome Institute"/>
            <person name="Lucas S."/>
            <person name="Han J."/>
            <person name="Lapidus A."/>
            <person name="Cheng J.-F."/>
            <person name="Goodwin L."/>
            <person name="Pitluck S."/>
            <person name="Peters L."/>
            <person name="Ovchinnikova G."/>
            <person name="Teshima H."/>
            <person name="Detter J.C."/>
            <person name="Han C."/>
            <person name="Tapia R."/>
            <person name="Land M."/>
            <person name="Hauser L."/>
            <person name="Kyrpides N."/>
            <person name="Ivanova N."/>
            <person name="Pagani I."/>
            <person name="Vogl K."/>
            <person name="Liu Z."/>
            <person name="Frigaard N.-U."/>
            <person name="Bryant D."/>
            <person name="Woyke T."/>
        </authorList>
    </citation>
    <scope>NUCLEOTIDE SEQUENCE [LARGE SCALE GENOMIC DNA]</scope>
    <source>
        <strain evidence="7">ATCC 17096 / DSM 198 / 6111</strain>
    </source>
</reference>
<keyword evidence="1 5" id="KW-0489">Methyltransferase</keyword>
<dbReference type="Pfam" id="PF02590">
    <property type="entry name" value="SPOUT_MTase"/>
    <property type="match status" value="1"/>
</dbReference>
<accession>I3YG01</accession>
<evidence type="ECO:0000256" key="3">
    <source>
        <dbReference type="ARBA" id="ARBA00022691"/>
    </source>
</evidence>
<feature type="binding site" evidence="5">
    <location>
        <position position="73"/>
    </location>
    <ligand>
        <name>S-adenosyl-L-methionine</name>
        <dbReference type="ChEBI" id="CHEBI:59789"/>
    </ligand>
</feature>
<dbReference type="GO" id="GO:0070038">
    <property type="term" value="F:rRNA (pseudouridine-N3-)-methyltransferase activity"/>
    <property type="evidence" value="ECO:0007669"/>
    <property type="project" value="UniProtKB-UniRule"/>
</dbReference>
<dbReference type="PIRSF" id="PIRSF004505">
    <property type="entry name" value="MT_bac"/>
    <property type="match status" value="1"/>
</dbReference>
<evidence type="ECO:0000256" key="5">
    <source>
        <dbReference type="HAMAP-Rule" id="MF_00658"/>
    </source>
</evidence>
<keyword evidence="7" id="KW-1185">Reference proteome</keyword>
<dbReference type="STRING" id="765911.Thivi_4098"/>
<dbReference type="eggNOG" id="COG1576">
    <property type="taxonomic scope" value="Bacteria"/>
</dbReference>
<comment type="subunit">
    <text evidence="5">Homodimer.</text>
</comment>
<dbReference type="HOGENOM" id="CLU_100552_1_0_6"/>
<proteinExistence type="inferred from homology"/>
<evidence type="ECO:0000256" key="2">
    <source>
        <dbReference type="ARBA" id="ARBA00022679"/>
    </source>
</evidence>